<dbReference type="PATRIC" id="fig|1097667.3.peg.2691"/>
<dbReference type="GO" id="GO:0032259">
    <property type="term" value="P:methylation"/>
    <property type="evidence" value="ECO:0007669"/>
    <property type="project" value="UniProtKB-KW"/>
</dbReference>
<dbReference type="GO" id="GO:0008171">
    <property type="term" value="F:O-methyltransferase activity"/>
    <property type="evidence" value="ECO:0007669"/>
    <property type="project" value="TreeGrafter"/>
</dbReference>
<dbReference type="InterPro" id="IPR029063">
    <property type="entry name" value="SAM-dependent_MTases_sf"/>
</dbReference>
<dbReference type="PANTHER" id="PTHR36973:SF4">
    <property type="entry name" value="NODULATION PROTEIN"/>
    <property type="match status" value="1"/>
</dbReference>
<organism evidence="2 3">
    <name type="scientific">Patulibacter medicamentivorans</name>
    <dbReference type="NCBI Taxonomy" id="1097667"/>
    <lineage>
        <taxon>Bacteria</taxon>
        <taxon>Bacillati</taxon>
        <taxon>Actinomycetota</taxon>
        <taxon>Thermoleophilia</taxon>
        <taxon>Solirubrobacterales</taxon>
        <taxon>Patulibacteraceae</taxon>
        <taxon>Patulibacter</taxon>
    </lineage>
</organism>
<dbReference type="AlphaFoldDB" id="H0E7A9"/>
<comment type="caution">
    <text evidence="2">The sequence shown here is derived from an EMBL/GenBank/DDBJ whole genome shotgun (WGS) entry which is preliminary data.</text>
</comment>
<dbReference type="EMBL" id="AGUD01000221">
    <property type="protein sequence ID" value="EHN10434.1"/>
    <property type="molecule type" value="Genomic_DNA"/>
</dbReference>
<keyword evidence="3" id="KW-1185">Reference proteome</keyword>
<sequence>MRSARRHLARVRKLLLILRTPDYRRGLRFGVAAATEHHRTPLATTYATVVDVGASHGQFALVARHRFPGARLICVEPQPTAARLIERVAGSGVEVITAAAGARDGEATLHVAAADDSSSLLPIGERQVREFPGTHEVATLAVPLVALDRVVVAPRGPVLLKIDVQGGELAVLLGAERLLDAVATVLVECSFAELYAGQPLADDVVAFLRDRGFRLAGAFGQVAGRDGAALQADLVFERDRPASPDRP</sequence>
<proteinExistence type="predicted"/>
<gene>
    <name evidence="2" type="ORF">PAI11_27110</name>
</gene>
<dbReference type="Proteomes" id="UP000005143">
    <property type="component" value="Unassembled WGS sequence"/>
</dbReference>
<reference evidence="2 3" key="1">
    <citation type="journal article" date="2013" name="Biodegradation">
        <title>Quantitative proteomic analysis of ibuprofen-degrading Patulibacter sp. strain I11.</title>
        <authorList>
            <person name="Almeida B."/>
            <person name="Kjeldal H."/>
            <person name="Lolas I."/>
            <person name="Knudsen A.D."/>
            <person name="Carvalho G."/>
            <person name="Nielsen K.L."/>
            <person name="Barreto Crespo M.T."/>
            <person name="Stensballe A."/>
            <person name="Nielsen J.L."/>
        </authorList>
    </citation>
    <scope>NUCLEOTIDE SEQUENCE [LARGE SCALE GENOMIC DNA]</scope>
    <source>
        <strain evidence="2 3">I11</strain>
    </source>
</reference>
<evidence type="ECO:0000313" key="2">
    <source>
        <dbReference type="EMBL" id="EHN10434.1"/>
    </source>
</evidence>
<evidence type="ECO:0000259" key="1">
    <source>
        <dbReference type="Pfam" id="PF05050"/>
    </source>
</evidence>
<keyword evidence="2" id="KW-0808">Transferase</keyword>
<dbReference type="RefSeq" id="WP_007576091.1">
    <property type="nucleotide sequence ID" value="NZ_AGUD01000221.1"/>
</dbReference>
<dbReference type="InterPro" id="IPR053188">
    <property type="entry name" value="FkbM_Methyltransferase"/>
</dbReference>
<dbReference type="Gene3D" id="3.40.50.150">
    <property type="entry name" value="Vaccinia Virus protein VP39"/>
    <property type="match status" value="1"/>
</dbReference>
<dbReference type="PANTHER" id="PTHR36973">
    <property type="entry name" value="SLL1456 PROTEIN-RELATED"/>
    <property type="match status" value="1"/>
</dbReference>
<name>H0E7A9_9ACTN</name>
<feature type="domain" description="Methyltransferase FkbM" evidence="1">
    <location>
        <begin position="51"/>
        <end position="215"/>
    </location>
</feature>
<keyword evidence="2" id="KW-0489">Methyltransferase</keyword>
<dbReference type="NCBIfam" id="TIGR01444">
    <property type="entry name" value="fkbM_fam"/>
    <property type="match status" value="1"/>
</dbReference>
<dbReference type="InterPro" id="IPR006342">
    <property type="entry name" value="FkbM_mtfrase"/>
</dbReference>
<evidence type="ECO:0000313" key="3">
    <source>
        <dbReference type="Proteomes" id="UP000005143"/>
    </source>
</evidence>
<dbReference type="Pfam" id="PF05050">
    <property type="entry name" value="Methyltransf_21"/>
    <property type="match status" value="1"/>
</dbReference>
<accession>H0E7A9</accession>
<dbReference type="SUPFAM" id="SSF53335">
    <property type="entry name" value="S-adenosyl-L-methionine-dependent methyltransferases"/>
    <property type="match status" value="1"/>
</dbReference>
<protein>
    <submittedName>
        <fullName evidence="2">Methyltransferase FkbM</fullName>
    </submittedName>
</protein>